<sequence>MFLPCLAVDVDCGGTHTLILSETSEVYGCGGNAKGQLGLGPDRTVPELLLMPESYAPIRAERFSCGFSHSMILHHGELWVLGLHSRRVWELSRSRVLELSSGGDECLCAT</sequence>
<feature type="repeat" description="RCC1" evidence="1">
    <location>
        <begin position="24"/>
        <end position="76"/>
    </location>
</feature>
<reference evidence="2 3" key="1">
    <citation type="submission" date="2024-02" db="EMBL/GenBank/DDBJ databases">
        <authorList>
            <person name="Chen Y."/>
            <person name="Shah S."/>
            <person name="Dougan E. K."/>
            <person name="Thang M."/>
            <person name="Chan C."/>
        </authorList>
    </citation>
    <scope>NUCLEOTIDE SEQUENCE [LARGE SCALE GENOMIC DNA]</scope>
</reference>
<dbReference type="SUPFAM" id="SSF50985">
    <property type="entry name" value="RCC1/BLIP-II"/>
    <property type="match status" value="1"/>
</dbReference>
<dbReference type="Pfam" id="PF13540">
    <property type="entry name" value="RCC1_2"/>
    <property type="match status" value="1"/>
</dbReference>
<proteinExistence type="predicted"/>
<protein>
    <submittedName>
        <fullName evidence="2">Uncharacterized protein</fullName>
    </submittedName>
</protein>
<dbReference type="PANTHER" id="PTHR45982:SF8">
    <property type="entry name" value="E3 UBIQUITIN-PROTEIN LIGASE HERC2-LIKE PROTEIN-RELATED"/>
    <property type="match status" value="1"/>
</dbReference>
<evidence type="ECO:0000313" key="3">
    <source>
        <dbReference type="Proteomes" id="UP001642484"/>
    </source>
</evidence>
<accession>A0ABP0R4V8</accession>
<dbReference type="Gene3D" id="2.130.10.30">
    <property type="entry name" value="Regulator of chromosome condensation 1/beta-lactamase-inhibitor protein II"/>
    <property type="match status" value="1"/>
</dbReference>
<dbReference type="InterPro" id="IPR009091">
    <property type="entry name" value="RCC1/BLIP-II"/>
</dbReference>
<dbReference type="PANTHER" id="PTHR45982">
    <property type="entry name" value="REGULATOR OF CHROMOSOME CONDENSATION"/>
    <property type="match status" value="1"/>
</dbReference>
<dbReference type="Proteomes" id="UP001642484">
    <property type="component" value="Unassembled WGS sequence"/>
</dbReference>
<comment type="caution">
    <text evidence="2">The sequence shown here is derived from an EMBL/GenBank/DDBJ whole genome shotgun (WGS) entry which is preliminary data.</text>
</comment>
<dbReference type="InterPro" id="IPR051553">
    <property type="entry name" value="Ran_GTPase-activating"/>
</dbReference>
<organism evidence="2 3">
    <name type="scientific">Durusdinium trenchii</name>
    <dbReference type="NCBI Taxonomy" id="1381693"/>
    <lineage>
        <taxon>Eukaryota</taxon>
        <taxon>Sar</taxon>
        <taxon>Alveolata</taxon>
        <taxon>Dinophyceae</taxon>
        <taxon>Suessiales</taxon>
        <taxon>Symbiodiniaceae</taxon>
        <taxon>Durusdinium</taxon>
    </lineage>
</organism>
<keyword evidence="3" id="KW-1185">Reference proteome</keyword>
<dbReference type="InterPro" id="IPR000408">
    <property type="entry name" value="Reg_chr_condens"/>
</dbReference>
<dbReference type="EMBL" id="CAXAMN010025450">
    <property type="protein sequence ID" value="CAK9095209.1"/>
    <property type="molecule type" value="Genomic_DNA"/>
</dbReference>
<gene>
    <name evidence="2" type="ORF">CCMP2556_LOCUS45366</name>
</gene>
<name>A0ABP0R4V8_9DINO</name>
<evidence type="ECO:0000256" key="1">
    <source>
        <dbReference type="PROSITE-ProRule" id="PRU00235"/>
    </source>
</evidence>
<evidence type="ECO:0000313" key="2">
    <source>
        <dbReference type="EMBL" id="CAK9095209.1"/>
    </source>
</evidence>
<dbReference type="PROSITE" id="PS50012">
    <property type="entry name" value="RCC1_3"/>
    <property type="match status" value="1"/>
</dbReference>